<reference evidence="3" key="1">
    <citation type="submission" date="2014-01" db="EMBL/GenBank/DDBJ databases">
        <title>Draft genome sequence of highly nematicidal Bacillus thuringiensis DB27.</title>
        <authorList>
            <person name="Iatsenko I."/>
            <person name="Pickard D."/>
            <person name="Corton C."/>
            <person name="Dougan G."/>
            <person name="Sommer R.J."/>
        </authorList>
    </citation>
    <scope>NUCLEOTIDE SEQUENCE [LARGE SCALE GENOMIC DNA]</scope>
    <source>
        <strain evidence="3">DB27</strain>
    </source>
</reference>
<dbReference type="InterPro" id="IPR050900">
    <property type="entry name" value="Transposase_IS3/IS150/IS904"/>
</dbReference>
<dbReference type="InterPro" id="IPR036397">
    <property type="entry name" value="RNaseH_sf"/>
</dbReference>
<evidence type="ECO:0000256" key="1">
    <source>
        <dbReference type="ARBA" id="ARBA00002286"/>
    </source>
</evidence>
<comment type="function">
    <text evidence="1">Involved in the transposition of the insertion sequence.</text>
</comment>
<evidence type="ECO:0000259" key="2">
    <source>
        <dbReference type="Pfam" id="PF13333"/>
    </source>
</evidence>
<dbReference type="PANTHER" id="PTHR46889:SF4">
    <property type="entry name" value="TRANSPOSASE INSO FOR INSERTION SEQUENCE ELEMENT IS911B-RELATED"/>
    <property type="match status" value="1"/>
</dbReference>
<sequence length="71" mass="8399">MSRTGNCHDNALIESFHSHLKSEEFYAQSIKQLNSSSIIQIVDEYIHYYNNERIQRKLTNMSPIVYRTHVV</sequence>
<dbReference type="Pfam" id="PF13333">
    <property type="entry name" value="rve_2"/>
    <property type="match status" value="1"/>
</dbReference>
<feature type="domain" description="Integrase catalytic" evidence="2">
    <location>
        <begin position="14"/>
        <end position="69"/>
    </location>
</feature>
<dbReference type="AlphaFoldDB" id="W8ZAY0"/>
<dbReference type="EMBL" id="HG810024">
    <property type="protein sequence ID" value="CDN39615.1"/>
    <property type="molecule type" value="Genomic_DNA"/>
</dbReference>
<dbReference type="HOGENOM" id="CLU_027402_41_9_9"/>
<name>W8ZAY0_BACTU</name>
<dbReference type="GO" id="GO:0015074">
    <property type="term" value="P:DNA integration"/>
    <property type="evidence" value="ECO:0007669"/>
    <property type="project" value="InterPro"/>
</dbReference>
<dbReference type="Proteomes" id="UP000030682">
    <property type="component" value="Unassembled WGS sequence"/>
</dbReference>
<dbReference type="SUPFAM" id="SSF53098">
    <property type="entry name" value="Ribonuclease H-like"/>
    <property type="match status" value="1"/>
</dbReference>
<gene>
    <name evidence="3" type="ORF">BTDB27_p000278</name>
</gene>
<dbReference type="InterPro" id="IPR001584">
    <property type="entry name" value="Integrase_cat-core"/>
</dbReference>
<dbReference type="Gene3D" id="3.30.420.10">
    <property type="entry name" value="Ribonuclease H-like superfamily/Ribonuclease H"/>
    <property type="match status" value="1"/>
</dbReference>
<organism evidence="3">
    <name type="scientific">Bacillus thuringiensis DB27</name>
    <dbReference type="NCBI Taxonomy" id="1431339"/>
    <lineage>
        <taxon>Bacteria</taxon>
        <taxon>Bacillati</taxon>
        <taxon>Bacillota</taxon>
        <taxon>Bacilli</taxon>
        <taxon>Bacillales</taxon>
        <taxon>Bacillaceae</taxon>
        <taxon>Bacillus</taxon>
        <taxon>Bacillus cereus group</taxon>
    </lineage>
</organism>
<dbReference type="PANTHER" id="PTHR46889">
    <property type="entry name" value="TRANSPOSASE INSF FOR INSERTION SEQUENCE IS3B-RELATED"/>
    <property type="match status" value="1"/>
</dbReference>
<evidence type="ECO:0000313" key="3">
    <source>
        <dbReference type="EMBL" id="CDN39615.1"/>
    </source>
</evidence>
<dbReference type="GO" id="GO:0003676">
    <property type="term" value="F:nucleic acid binding"/>
    <property type="evidence" value="ECO:0007669"/>
    <property type="project" value="InterPro"/>
</dbReference>
<protein>
    <recommendedName>
        <fullName evidence="2">Integrase catalytic domain-containing protein</fullName>
    </recommendedName>
</protein>
<reference evidence="3" key="2">
    <citation type="submission" date="2014-01" db="EMBL/GenBank/DDBJ databases">
        <authorList>
            <person name="Aslett M."/>
        </authorList>
    </citation>
    <scope>NUCLEOTIDE SEQUENCE [LARGE SCALE GENOMIC DNA]</scope>
    <source>
        <strain evidence="3">DB27</strain>
    </source>
</reference>
<dbReference type="InterPro" id="IPR012337">
    <property type="entry name" value="RNaseH-like_sf"/>
</dbReference>
<accession>W8ZAY0</accession>
<proteinExistence type="predicted"/>